<proteinExistence type="predicted"/>
<dbReference type="EMBL" id="QMEY01000042">
    <property type="protein sequence ID" value="RBQ13923.1"/>
    <property type="molecule type" value="Genomic_DNA"/>
</dbReference>
<name>A0A366LKA8_9ACTN</name>
<evidence type="ECO:0000313" key="1">
    <source>
        <dbReference type="EMBL" id="RBQ13923.1"/>
    </source>
</evidence>
<evidence type="ECO:0000313" key="2">
    <source>
        <dbReference type="Proteomes" id="UP000253303"/>
    </source>
</evidence>
<reference evidence="1 2" key="1">
    <citation type="submission" date="2018-06" db="EMBL/GenBank/DDBJ databases">
        <title>Sphaerisporangium craniellae sp. nov., isolated from a marine sponge in the South China Sea.</title>
        <authorList>
            <person name="Li L."/>
        </authorList>
    </citation>
    <scope>NUCLEOTIDE SEQUENCE [LARGE SCALE GENOMIC DNA]</scope>
    <source>
        <strain evidence="1 2">LHW63015</strain>
    </source>
</reference>
<dbReference type="AlphaFoldDB" id="A0A366LKA8"/>
<gene>
    <name evidence="1" type="ORF">DP939_43320</name>
</gene>
<organism evidence="1 2">
    <name type="scientific">Spongiactinospora rosea</name>
    <dbReference type="NCBI Taxonomy" id="2248750"/>
    <lineage>
        <taxon>Bacteria</taxon>
        <taxon>Bacillati</taxon>
        <taxon>Actinomycetota</taxon>
        <taxon>Actinomycetes</taxon>
        <taxon>Streptosporangiales</taxon>
        <taxon>Streptosporangiaceae</taxon>
        <taxon>Spongiactinospora</taxon>
    </lineage>
</organism>
<keyword evidence="2" id="KW-1185">Reference proteome</keyword>
<protein>
    <submittedName>
        <fullName evidence="1">Uncharacterized protein</fullName>
    </submittedName>
</protein>
<sequence length="139" mass="14947">MLLEASSPDGTARFLVRGPRDSVPGYSLELVVHGIEGAAPLVTTVRYADVAGSDRVLLVPVVRRRFGPAASYVRLPGYAGEEWTASMTAPVAPDSTWDAATVTLSVGASLNDATRDAWRQVRELIVDDGLRRVIDQALR</sequence>
<dbReference type="Proteomes" id="UP000253303">
    <property type="component" value="Unassembled WGS sequence"/>
</dbReference>
<comment type="caution">
    <text evidence="1">The sequence shown here is derived from an EMBL/GenBank/DDBJ whole genome shotgun (WGS) entry which is preliminary data.</text>
</comment>
<accession>A0A366LKA8</accession>